<sequence>MEPADELFRGYEDIMYIHDRSQCWKAWPARVLRTRRLVLDLLHKLSRPFLHRAGFEQVAYMGLFDHD</sequence>
<reference evidence="1 2" key="1">
    <citation type="journal article" date="2023" name="Plants (Basel)">
        <title>Bridging the Gap: Combining Genomics and Transcriptomics Approaches to Understand Stylosanthes scabra, an Orphan Legume from the Brazilian Caatinga.</title>
        <authorList>
            <person name="Ferreira-Neto J.R.C."/>
            <person name="da Silva M.D."/>
            <person name="Binneck E."/>
            <person name="de Melo N.F."/>
            <person name="da Silva R.H."/>
            <person name="de Melo A.L.T.M."/>
            <person name="Pandolfi V."/>
            <person name="Bustamante F.O."/>
            <person name="Brasileiro-Vidal A.C."/>
            <person name="Benko-Iseppon A.M."/>
        </authorList>
    </citation>
    <scope>NUCLEOTIDE SEQUENCE [LARGE SCALE GENOMIC DNA]</scope>
    <source>
        <tissue evidence="1">Leaves</tissue>
    </source>
</reference>
<keyword evidence="2" id="KW-1185">Reference proteome</keyword>
<accession>A0ABU6TT75</accession>
<evidence type="ECO:0000313" key="1">
    <source>
        <dbReference type="EMBL" id="MED6152049.1"/>
    </source>
</evidence>
<gene>
    <name evidence="1" type="ORF">PIB30_088227</name>
</gene>
<name>A0ABU6TT75_9FABA</name>
<evidence type="ECO:0000313" key="2">
    <source>
        <dbReference type="Proteomes" id="UP001341840"/>
    </source>
</evidence>
<dbReference type="EMBL" id="JASCZI010092211">
    <property type="protein sequence ID" value="MED6152049.1"/>
    <property type="molecule type" value="Genomic_DNA"/>
</dbReference>
<comment type="caution">
    <text evidence="1">The sequence shown here is derived from an EMBL/GenBank/DDBJ whole genome shotgun (WGS) entry which is preliminary data.</text>
</comment>
<dbReference type="Proteomes" id="UP001341840">
    <property type="component" value="Unassembled WGS sequence"/>
</dbReference>
<organism evidence="1 2">
    <name type="scientific">Stylosanthes scabra</name>
    <dbReference type="NCBI Taxonomy" id="79078"/>
    <lineage>
        <taxon>Eukaryota</taxon>
        <taxon>Viridiplantae</taxon>
        <taxon>Streptophyta</taxon>
        <taxon>Embryophyta</taxon>
        <taxon>Tracheophyta</taxon>
        <taxon>Spermatophyta</taxon>
        <taxon>Magnoliopsida</taxon>
        <taxon>eudicotyledons</taxon>
        <taxon>Gunneridae</taxon>
        <taxon>Pentapetalae</taxon>
        <taxon>rosids</taxon>
        <taxon>fabids</taxon>
        <taxon>Fabales</taxon>
        <taxon>Fabaceae</taxon>
        <taxon>Papilionoideae</taxon>
        <taxon>50 kb inversion clade</taxon>
        <taxon>dalbergioids sensu lato</taxon>
        <taxon>Dalbergieae</taxon>
        <taxon>Pterocarpus clade</taxon>
        <taxon>Stylosanthes</taxon>
    </lineage>
</organism>
<proteinExistence type="predicted"/>
<protein>
    <submittedName>
        <fullName evidence="1">Uncharacterized protein</fullName>
    </submittedName>
</protein>